<reference evidence="3 4" key="1">
    <citation type="submission" date="2023-08" db="EMBL/GenBank/DDBJ databases">
        <authorList>
            <person name="Girao M."/>
            <person name="Carvalho M.F."/>
        </authorList>
    </citation>
    <scope>NUCLEOTIDE SEQUENCE [LARGE SCALE GENOMIC DNA]</scope>
    <source>
        <strain evidence="3 4">CC-R104</strain>
    </source>
</reference>
<dbReference type="SUPFAM" id="SSF48208">
    <property type="entry name" value="Six-hairpin glycosidases"/>
    <property type="match status" value="1"/>
</dbReference>
<keyword evidence="3" id="KW-0378">Hydrolase</keyword>
<evidence type="ECO:0000313" key="3">
    <source>
        <dbReference type="EMBL" id="MEE2034563.1"/>
    </source>
</evidence>
<name>A0ABU7JX15_9NOCA</name>
<dbReference type="Gene3D" id="1.50.10.10">
    <property type="match status" value="1"/>
</dbReference>
<keyword evidence="4" id="KW-1185">Reference proteome</keyword>
<dbReference type="Proteomes" id="UP001331936">
    <property type="component" value="Unassembled WGS sequence"/>
</dbReference>
<evidence type="ECO:0000259" key="2">
    <source>
        <dbReference type="Pfam" id="PF19291"/>
    </source>
</evidence>
<sequence>MTGTAPMIEDYALIGDLHTAALVHRDGSIDWLCLPRFDSPACFAALLGDENAGMWRIAPQSPDAVPHRCYRDDSLVLETEWRTTDGVVRVIDFMPPRGEAPDVVRIVRGVSGRMRMRMQLRLRFDYGHIVPWVRNRDGELSAVAGPDAVWLHAPVPLHGEDMSTVAEFEVSAGQCIPFVLTYQLSHLPAPHFADAVAAEVDTEQYWHEWIRQCRYRGRWAPQVRRALVTLKALTYAPTGGILAAATTSLPEQLGGPRNWDYRYCWLRDATFTLQALLGTGFVDEAHAWREWLVRAVAGDPRKLQIMYGLDGRRRLPESTLDWLAGFAGSAPVRIGNAAAGQFQLDVWGEVLDGLHLTREAGLGATDTAWDIQRALLDYLEGHWRDPDNGLWEMRGPRRHFVHSKALAWAGVDRAVHTVLEQGLDGPVDHWRSLRADIHREICEHGFDADRNTFTQFYGSRGLDAALLLLPRIGFLPWADPRIRGTVDAVARELTVDGFLLRYHPGADNDYSSDAVGVDGLPGGEGAFVACTFWLADALHCLGDTVRAEELFEQLLDVRNDVGLLAEEYDPHAGHQLGNTPQAFSMVGLINTARNLSGSSTATAATGSHQDLHRISLPTSALSP</sequence>
<dbReference type="InterPro" id="IPR008928">
    <property type="entry name" value="6-hairpin_glycosidase_sf"/>
</dbReference>
<dbReference type="InterPro" id="IPR012341">
    <property type="entry name" value="6hp_glycosidase-like_sf"/>
</dbReference>
<accession>A0ABU7JX15</accession>
<proteinExistence type="predicted"/>
<dbReference type="RefSeq" id="WP_330153931.1">
    <property type="nucleotide sequence ID" value="NZ_JAUZMZ010000158.1"/>
</dbReference>
<dbReference type="Pfam" id="PF19291">
    <property type="entry name" value="TREH_N"/>
    <property type="match status" value="1"/>
</dbReference>
<dbReference type="GO" id="GO:0016787">
    <property type="term" value="F:hydrolase activity"/>
    <property type="evidence" value="ECO:0007669"/>
    <property type="project" value="UniProtKB-KW"/>
</dbReference>
<protein>
    <submittedName>
        <fullName evidence="3">Glycoside hydrolase family 15 protein</fullName>
    </submittedName>
</protein>
<feature type="domain" description="GH15-like" evidence="1">
    <location>
        <begin position="225"/>
        <end position="592"/>
    </location>
</feature>
<organism evidence="3 4">
    <name type="scientific">Rhodococcus chondri</name>
    <dbReference type="NCBI Taxonomy" id="3065941"/>
    <lineage>
        <taxon>Bacteria</taxon>
        <taxon>Bacillati</taxon>
        <taxon>Actinomycetota</taxon>
        <taxon>Actinomycetes</taxon>
        <taxon>Mycobacteriales</taxon>
        <taxon>Nocardiaceae</taxon>
        <taxon>Rhodococcus</taxon>
    </lineage>
</organism>
<dbReference type="Pfam" id="PF00723">
    <property type="entry name" value="Glyco_hydro_15"/>
    <property type="match status" value="1"/>
</dbReference>
<feature type="domain" description="Trehalase-like N-terminal" evidence="2">
    <location>
        <begin position="4"/>
        <end position="171"/>
    </location>
</feature>
<dbReference type="PANTHER" id="PTHR31616:SF0">
    <property type="entry name" value="GLUCAN 1,4-ALPHA-GLUCOSIDASE"/>
    <property type="match status" value="1"/>
</dbReference>
<evidence type="ECO:0000259" key="1">
    <source>
        <dbReference type="Pfam" id="PF00723"/>
    </source>
</evidence>
<comment type="caution">
    <text evidence="3">The sequence shown here is derived from an EMBL/GenBank/DDBJ whole genome shotgun (WGS) entry which is preliminary data.</text>
</comment>
<dbReference type="InterPro" id="IPR045582">
    <property type="entry name" value="Trehalase-like_N"/>
</dbReference>
<evidence type="ECO:0000313" key="4">
    <source>
        <dbReference type="Proteomes" id="UP001331936"/>
    </source>
</evidence>
<gene>
    <name evidence="3" type="ORF">Q8814_21000</name>
</gene>
<dbReference type="InterPro" id="IPR011613">
    <property type="entry name" value="GH15-like"/>
</dbReference>
<dbReference type="PANTHER" id="PTHR31616">
    <property type="entry name" value="TREHALASE"/>
    <property type="match status" value="1"/>
</dbReference>
<dbReference type="EMBL" id="JAUZMZ010000158">
    <property type="protein sequence ID" value="MEE2034563.1"/>
    <property type="molecule type" value="Genomic_DNA"/>
</dbReference>